<dbReference type="SUPFAM" id="SSF57850">
    <property type="entry name" value="RING/U-box"/>
    <property type="match status" value="1"/>
</dbReference>
<sequence length="56" mass="6339">MAAAERPVKDLCDESTCSICLEYFKDPVTIPECGHNFCRAGRSTLFNENSPLCYYE</sequence>
<name>A0A670HM03_PODMU</name>
<evidence type="ECO:0000256" key="3">
    <source>
        <dbReference type="ARBA" id="ARBA00022833"/>
    </source>
</evidence>
<proteinExistence type="predicted"/>
<organism evidence="5 6">
    <name type="scientific">Podarcis muralis</name>
    <name type="common">Wall lizard</name>
    <name type="synonym">Lacerta muralis</name>
    <dbReference type="NCBI Taxonomy" id="64176"/>
    <lineage>
        <taxon>Eukaryota</taxon>
        <taxon>Metazoa</taxon>
        <taxon>Chordata</taxon>
        <taxon>Craniata</taxon>
        <taxon>Vertebrata</taxon>
        <taxon>Euteleostomi</taxon>
        <taxon>Lepidosauria</taxon>
        <taxon>Squamata</taxon>
        <taxon>Bifurcata</taxon>
        <taxon>Unidentata</taxon>
        <taxon>Episquamata</taxon>
        <taxon>Laterata</taxon>
        <taxon>Lacertibaenia</taxon>
        <taxon>Lacertidae</taxon>
        <taxon>Podarcis</taxon>
    </lineage>
</organism>
<dbReference type="Pfam" id="PF13445">
    <property type="entry name" value="zf-RING_UBOX"/>
    <property type="match status" value="1"/>
</dbReference>
<dbReference type="Proteomes" id="UP000472272">
    <property type="component" value="Chromosome 2"/>
</dbReference>
<reference evidence="5" key="2">
    <citation type="submission" date="2025-08" db="UniProtKB">
        <authorList>
            <consortium name="Ensembl"/>
        </authorList>
    </citation>
    <scope>IDENTIFICATION</scope>
</reference>
<accession>A0A670HM03</accession>
<evidence type="ECO:0000313" key="6">
    <source>
        <dbReference type="Proteomes" id="UP000472272"/>
    </source>
</evidence>
<protein>
    <recommendedName>
        <fullName evidence="4">Zinc finger RING-type eukaryotic domain-containing protein</fullName>
    </recommendedName>
</protein>
<dbReference type="OMA" id="KQINWIF"/>
<keyword evidence="1" id="KW-0479">Metal-binding</keyword>
<dbReference type="GeneTree" id="ENSGT00960000193242"/>
<evidence type="ECO:0000256" key="1">
    <source>
        <dbReference type="ARBA" id="ARBA00022723"/>
    </source>
</evidence>
<dbReference type="AlphaFoldDB" id="A0A670HM03"/>
<evidence type="ECO:0000259" key="4">
    <source>
        <dbReference type="Pfam" id="PF13445"/>
    </source>
</evidence>
<keyword evidence="3" id="KW-0862">Zinc</keyword>
<keyword evidence="2" id="KW-0863">Zinc-finger</keyword>
<dbReference type="InterPro" id="IPR027370">
    <property type="entry name" value="Znf-RING_euk"/>
</dbReference>
<dbReference type="InterPro" id="IPR013083">
    <property type="entry name" value="Znf_RING/FYVE/PHD"/>
</dbReference>
<dbReference type="Gene3D" id="3.30.40.10">
    <property type="entry name" value="Zinc/RING finger domain, C3HC4 (zinc finger)"/>
    <property type="match status" value="1"/>
</dbReference>
<evidence type="ECO:0000256" key="2">
    <source>
        <dbReference type="ARBA" id="ARBA00022771"/>
    </source>
</evidence>
<evidence type="ECO:0000313" key="5">
    <source>
        <dbReference type="Ensembl" id="ENSPMRP00000000678.1"/>
    </source>
</evidence>
<keyword evidence="6" id="KW-1185">Reference proteome</keyword>
<feature type="domain" description="Zinc finger RING-type eukaryotic" evidence="4">
    <location>
        <begin position="17"/>
        <end position="39"/>
    </location>
</feature>
<reference evidence="5" key="3">
    <citation type="submission" date="2025-09" db="UniProtKB">
        <authorList>
            <consortium name="Ensembl"/>
        </authorList>
    </citation>
    <scope>IDENTIFICATION</scope>
</reference>
<reference evidence="5 6" key="1">
    <citation type="journal article" date="2019" name="Proc. Natl. Acad. Sci. U.S.A.">
        <title>Regulatory changes in pterin and carotenoid genes underlie balanced color polymorphisms in the wall lizard.</title>
        <authorList>
            <person name="Andrade P."/>
            <person name="Pinho C."/>
            <person name="Perez I de Lanuza G."/>
            <person name="Afonso S."/>
            <person name="Brejcha J."/>
            <person name="Rubin C.J."/>
            <person name="Wallerman O."/>
            <person name="Pereira P."/>
            <person name="Sabatino S.J."/>
            <person name="Bellati A."/>
            <person name="Pellitteri-Rosa D."/>
            <person name="Bosakova Z."/>
            <person name="Bunikis I."/>
            <person name="Carretero M.A."/>
            <person name="Feiner N."/>
            <person name="Marsik P."/>
            <person name="Pauperio F."/>
            <person name="Salvi D."/>
            <person name="Soler L."/>
            <person name="While G.M."/>
            <person name="Uller T."/>
            <person name="Font E."/>
            <person name="Andersson L."/>
            <person name="Carneiro M."/>
        </authorList>
    </citation>
    <scope>NUCLEOTIDE SEQUENCE</scope>
</reference>
<dbReference type="GO" id="GO:0008270">
    <property type="term" value="F:zinc ion binding"/>
    <property type="evidence" value="ECO:0007669"/>
    <property type="project" value="UniProtKB-KW"/>
</dbReference>
<dbReference type="Ensembl" id="ENSPMRT00000000714.1">
    <property type="protein sequence ID" value="ENSPMRP00000000678.1"/>
    <property type="gene ID" value="ENSPMRG00000000517.1"/>
</dbReference>